<feature type="transmembrane region" description="Helical" evidence="1">
    <location>
        <begin position="7"/>
        <end position="27"/>
    </location>
</feature>
<protein>
    <submittedName>
        <fullName evidence="2">Uncharacterized protein</fullName>
    </submittedName>
</protein>
<keyword evidence="1" id="KW-1133">Transmembrane helix</keyword>
<evidence type="ECO:0000313" key="2">
    <source>
        <dbReference type="EMBL" id="QHT15584.1"/>
    </source>
</evidence>
<reference evidence="2" key="1">
    <citation type="journal article" date="2020" name="Nature">
        <title>Giant virus diversity and host interactions through global metagenomics.</title>
        <authorList>
            <person name="Schulz F."/>
            <person name="Roux S."/>
            <person name="Paez-Espino D."/>
            <person name="Jungbluth S."/>
            <person name="Walsh D.A."/>
            <person name="Denef V.J."/>
            <person name="McMahon K.D."/>
            <person name="Konstantinidis K.T."/>
            <person name="Eloe-Fadrosh E.A."/>
            <person name="Kyrpides N.C."/>
            <person name="Woyke T."/>
        </authorList>
    </citation>
    <scope>NUCLEOTIDE SEQUENCE</scope>
    <source>
        <strain evidence="2">GVMAG-M-3300023174-176</strain>
    </source>
</reference>
<name>A0A6C0DH78_9ZZZZ</name>
<keyword evidence="1" id="KW-0812">Transmembrane</keyword>
<keyword evidence="1" id="KW-0472">Membrane</keyword>
<dbReference type="AlphaFoldDB" id="A0A6C0DH78"/>
<evidence type="ECO:0000256" key="1">
    <source>
        <dbReference type="SAM" id="Phobius"/>
    </source>
</evidence>
<dbReference type="EMBL" id="MN739613">
    <property type="protein sequence ID" value="QHT15584.1"/>
    <property type="molecule type" value="Genomic_DNA"/>
</dbReference>
<organism evidence="2">
    <name type="scientific">viral metagenome</name>
    <dbReference type="NCBI Taxonomy" id="1070528"/>
    <lineage>
        <taxon>unclassified sequences</taxon>
        <taxon>metagenomes</taxon>
        <taxon>organismal metagenomes</taxon>
    </lineage>
</organism>
<accession>A0A6C0DH78</accession>
<feature type="transmembrane region" description="Helical" evidence="1">
    <location>
        <begin position="33"/>
        <end position="53"/>
    </location>
</feature>
<sequence length="56" mass="5677">MKRIAIQIFKAVVLIAGISLIGVGAGLGIGPMIIGGIILFIGAGVAHILTSIVRPR</sequence>
<proteinExistence type="predicted"/>